<evidence type="ECO:0000256" key="7">
    <source>
        <dbReference type="ARBA" id="ARBA00023136"/>
    </source>
</evidence>
<reference evidence="9" key="1">
    <citation type="submission" date="2019-05" db="EMBL/GenBank/DDBJ databases">
        <authorList>
            <consortium name="Pathogen Informatics"/>
        </authorList>
    </citation>
    <scope>NUCLEOTIDE SEQUENCE [LARGE SCALE GENOMIC DNA]</scope>
    <source>
        <strain evidence="9">NCTC12965</strain>
    </source>
</reference>
<protein>
    <submittedName>
        <fullName evidence="9">Na+/alanine symporter</fullName>
    </submittedName>
</protein>
<proteinExistence type="inferred from homology"/>
<dbReference type="PANTHER" id="PTHR30330">
    <property type="entry name" value="AGSS FAMILY TRANSPORTER, SODIUM-ALANINE"/>
    <property type="match status" value="1"/>
</dbReference>
<evidence type="ECO:0000256" key="3">
    <source>
        <dbReference type="ARBA" id="ARBA00022448"/>
    </source>
</evidence>
<dbReference type="PANTHER" id="PTHR30330:SF1">
    <property type="entry name" value="AMINO-ACID CARRIER PROTEIN ALST"/>
    <property type="match status" value="1"/>
</dbReference>
<dbReference type="AlphaFoldDB" id="A0A4U9U9G6"/>
<keyword evidence="4" id="KW-1003">Cell membrane</keyword>
<feature type="transmembrane region" description="Helical" evidence="8">
    <location>
        <begin position="41"/>
        <end position="61"/>
    </location>
</feature>
<evidence type="ECO:0000256" key="1">
    <source>
        <dbReference type="ARBA" id="ARBA00004651"/>
    </source>
</evidence>
<dbReference type="InterPro" id="IPR001463">
    <property type="entry name" value="Na/Ala_symport"/>
</dbReference>
<sequence length="87" mass="9811">MRWMGVMFSIFLLIAFGLVFNAVQANSIALASSVAFNIDPMYVGIVLVVLSAMVIFGRYPFHRPASQKKSCRLWPWLTCYWRCGSSA</sequence>
<evidence type="ECO:0000256" key="6">
    <source>
        <dbReference type="ARBA" id="ARBA00022989"/>
    </source>
</evidence>
<dbReference type="GO" id="GO:0005283">
    <property type="term" value="F:amino acid:sodium symporter activity"/>
    <property type="evidence" value="ECO:0007669"/>
    <property type="project" value="InterPro"/>
</dbReference>
<comment type="similarity">
    <text evidence="2">Belongs to the alanine or glycine:cation symporter (AGCS) (TC 2.A.25) family.</text>
</comment>
<gene>
    <name evidence="9" type="ORF">NCTC12965_02832</name>
</gene>
<dbReference type="GO" id="GO:0005886">
    <property type="term" value="C:plasma membrane"/>
    <property type="evidence" value="ECO:0007669"/>
    <property type="project" value="UniProtKB-SubCell"/>
</dbReference>
<evidence type="ECO:0000256" key="2">
    <source>
        <dbReference type="ARBA" id="ARBA00009261"/>
    </source>
</evidence>
<keyword evidence="7 8" id="KW-0472">Membrane</keyword>
<name>A0A4U9U9G6_SERFO</name>
<accession>A0A4U9U9G6</accession>
<evidence type="ECO:0000313" key="9">
    <source>
        <dbReference type="EMBL" id="VTR29173.1"/>
    </source>
</evidence>
<evidence type="ECO:0000256" key="8">
    <source>
        <dbReference type="SAM" id="Phobius"/>
    </source>
</evidence>
<evidence type="ECO:0000256" key="5">
    <source>
        <dbReference type="ARBA" id="ARBA00022692"/>
    </source>
</evidence>
<dbReference type="Pfam" id="PF01235">
    <property type="entry name" value="Na_Ala_symp"/>
    <property type="match status" value="1"/>
</dbReference>
<keyword evidence="3" id="KW-0813">Transport</keyword>
<keyword evidence="5 8" id="KW-0812">Transmembrane</keyword>
<keyword evidence="6 8" id="KW-1133">Transmembrane helix</keyword>
<evidence type="ECO:0000256" key="4">
    <source>
        <dbReference type="ARBA" id="ARBA00022475"/>
    </source>
</evidence>
<organism evidence="9">
    <name type="scientific">Serratia fonticola</name>
    <dbReference type="NCBI Taxonomy" id="47917"/>
    <lineage>
        <taxon>Bacteria</taxon>
        <taxon>Pseudomonadati</taxon>
        <taxon>Pseudomonadota</taxon>
        <taxon>Gammaproteobacteria</taxon>
        <taxon>Enterobacterales</taxon>
        <taxon>Yersiniaceae</taxon>
        <taxon>Serratia</taxon>
    </lineage>
</organism>
<dbReference type="EMBL" id="CABEEZ010000063">
    <property type="protein sequence ID" value="VTR29173.1"/>
    <property type="molecule type" value="Genomic_DNA"/>
</dbReference>
<comment type="subcellular location">
    <subcellularLocation>
        <location evidence="1">Cell membrane</location>
        <topology evidence="1">Multi-pass membrane protein</topology>
    </subcellularLocation>
</comment>